<protein>
    <submittedName>
        <fullName evidence="4">DUF6067 family protein</fullName>
    </submittedName>
</protein>
<dbReference type="InterPro" id="IPR053850">
    <property type="entry name" value="Glyco_hydro_123_N_2"/>
</dbReference>
<feature type="chain" id="PRO_5046632901" evidence="1">
    <location>
        <begin position="19"/>
        <end position="605"/>
    </location>
</feature>
<accession>A0ABV3ZD56</accession>
<evidence type="ECO:0000259" key="3">
    <source>
        <dbReference type="Pfam" id="PF22680"/>
    </source>
</evidence>
<gene>
    <name evidence="4" type="ORF">QTN47_09925</name>
</gene>
<comment type="caution">
    <text evidence="4">The sequence shown here is derived from an EMBL/GenBank/DDBJ whole genome shotgun (WGS) entry which is preliminary data.</text>
</comment>
<dbReference type="Pfam" id="PF22680">
    <property type="entry name" value="Glyco_hydro_123_N_2"/>
    <property type="match status" value="1"/>
</dbReference>
<evidence type="ECO:0000313" key="4">
    <source>
        <dbReference type="EMBL" id="MEX6687812.1"/>
    </source>
</evidence>
<sequence length="605" mass="69583">MKKILLFFLGQTLLVATAFSQQALLTEIDSAKMPLGGGAHYMPEYLLDVSTNPAAWTKEKPGLHASFASTDQLYFRTEVPALEKENLLWQATGWKGERLNTQILIWSPDTLQQVRFILTDLKDKNGKLLSKNNIGLNKVMYVLSNYPYNAKGFDCGPTPYKNGYLMPDRFEKFDRFDVPGKTIRPVWLSCNIPAEAEAGVYTGTIEVRTATAKTVLNIQVNVQKQILPKPHDWHHRLDLWQNPWVISQYYNVKPWGEDHKALLKKHLQLYADAGGTFITTYGVHSPWAGNEYVLEEAMIDWIKQKNGSWKFDYDIFDQYVELAMSVGVDKAITIYTPVPWGNRFRYMDEATGAYAYETWAPEDAVFSERWNVFLNDLKRHLEKKGWLNKTYIGINENAMEQTLAAIKVVKKNWQGWKITYAGDWHPELDTLLNDYCFLYSKESNVEQVKARAAKGFTTTYYVCCNPDKPNNFVFSPPAEGRWISWYSAAHGYDGFLRWAYDAWPADPVRDARFGSWAAGDCYLVYPGGNSGIRFEKLREGIVDYEKIRILKEKAARSNNKQVQQLIQQLDQHLAQLLPEKEFNMEKISNDVQDGKKILDQLSELL</sequence>
<keyword evidence="5" id="KW-1185">Reference proteome</keyword>
<feature type="signal peptide" evidence="1">
    <location>
        <begin position="1"/>
        <end position="18"/>
    </location>
</feature>
<dbReference type="Pfam" id="PF13320">
    <property type="entry name" value="GH123_cat"/>
    <property type="match status" value="1"/>
</dbReference>
<evidence type="ECO:0000256" key="1">
    <source>
        <dbReference type="SAM" id="SignalP"/>
    </source>
</evidence>
<keyword evidence="1" id="KW-0732">Signal</keyword>
<proteinExistence type="predicted"/>
<feature type="domain" description="Glycoside hydrolase 123 catalytic" evidence="2">
    <location>
        <begin position="240"/>
        <end position="550"/>
    </location>
</feature>
<evidence type="ECO:0000313" key="5">
    <source>
        <dbReference type="Proteomes" id="UP001560573"/>
    </source>
</evidence>
<reference evidence="4 5" key="1">
    <citation type="submission" date="2023-07" db="EMBL/GenBank/DDBJ databases">
        <authorList>
            <person name="Lian W.-H."/>
        </authorList>
    </citation>
    <scope>NUCLEOTIDE SEQUENCE [LARGE SCALE GENOMIC DNA]</scope>
    <source>
        <strain evidence="4 5">SYSU DXS3180</strain>
    </source>
</reference>
<organism evidence="4 5">
    <name type="scientific">Danxiaibacter flavus</name>
    <dbReference type="NCBI Taxonomy" id="3049108"/>
    <lineage>
        <taxon>Bacteria</taxon>
        <taxon>Pseudomonadati</taxon>
        <taxon>Bacteroidota</taxon>
        <taxon>Chitinophagia</taxon>
        <taxon>Chitinophagales</taxon>
        <taxon>Chitinophagaceae</taxon>
        <taxon>Danxiaibacter</taxon>
    </lineage>
</organism>
<name>A0ABV3ZD56_9BACT</name>
<feature type="domain" description="Glycoside hydrolase 123 N-terminal" evidence="3">
    <location>
        <begin position="67"/>
        <end position="208"/>
    </location>
</feature>
<dbReference type="EMBL" id="JAULBC010000002">
    <property type="protein sequence ID" value="MEX6687812.1"/>
    <property type="molecule type" value="Genomic_DNA"/>
</dbReference>
<dbReference type="RefSeq" id="WP_369329216.1">
    <property type="nucleotide sequence ID" value="NZ_JAULBC010000002.1"/>
</dbReference>
<evidence type="ECO:0000259" key="2">
    <source>
        <dbReference type="Pfam" id="PF13320"/>
    </source>
</evidence>
<dbReference type="InterPro" id="IPR025150">
    <property type="entry name" value="GH123_cat"/>
</dbReference>
<dbReference type="Proteomes" id="UP001560573">
    <property type="component" value="Unassembled WGS sequence"/>
</dbReference>